<dbReference type="RefSeq" id="XP_025395383.1">
    <property type="nucleotide sequence ID" value="XM_025538223.1"/>
</dbReference>
<reference evidence="3 4" key="1">
    <citation type="submission" date="2016-12" db="EMBL/GenBank/DDBJ databases">
        <title>The genomes of Aspergillus section Nigri reveals drivers in fungal speciation.</title>
        <authorList>
            <consortium name="DOE Joint Genome Institute"/>
            <person name="Vesth T.C."/>
            <person name="Nybo J."/>
            <person name="Theobald S."/>
            <person name="Brandl J."/>
            <person name="Frisvad J.C."/>
            <person name="Nielsen K.F."/>
            <person name="Lyhne E.K."/>
            <person name="Kogle M.E."/>
            <person name="Kuo A."/>
            <person name="Riley R."/>
            <person name="Clum A."/>
            <person name="Nolan M."/>
            <person name="Lipzen A."/>
            <person name="Salamov A."/>
            <person name="Henrissat B."/>
            <person name="Wiebenga A."/>
            <person name="De Vries R.P."/>
            <person name="Grigoriev I.V."/>
            <person name="Mortensen U.H."/>
            <person name="Andersen M.R."/>
            <person name="Baker S.E."/>
        </authorList>
    </citation>
    <scope>NUCLEOTIDE SEQUENCE [LARGE SCALE GENOMIC DNA]</scope>
    <source>
        <strain evidence="3 4">CBS 117.55</strain>
    </source>
</reference>
<keyword evidence="2" id="KW-0472">Membrane</keyword>
<evidence type="ECO:0000256" key="2">
    <source>
        <dbReference type="SAM" id="Phobius"/>
    </source>
</evidence>
<feature type="region of interest" description="Disordered" evidence="1">
    <location>
        <begin position="28"/>
        <end position="53"/>
    </location>
</feature>
<feature type="transmembrane region" description="Helical" evidence="2">
    <location>
        <begin position="97"/>
        <end position="120"/>
    </location>
</feature>
<gene>
    <name evidence="3" type="ORF">BO70DRAFT_152299</name>
</gene>
<protein>
    <submittedName>
        <fullName evidence="3">Uncharacterized protein</fullName>
    </submittedName>
</protein>
<keyword evidence="4" id="KW-1185">Reference proteome</keyword>
<comment type="caution">
    <text evidence="3">The sequence shown here is derived from an EMBL/GenBank/DDBJ whole genome shotgun (WGS) entry which is preliminary data.</text>
</comment>
<name>A0A317V334_9EURO</name>
<keyword evidence="2" id="KW-1133">Transmembrane helix</keyword>
<dbReference type="GeneID" id="37060460"/>
<evidence type="ECO:0000313" key="4">
    <source>
        <dbReference type="Proteomes" id="UP000247233"/>
    </source>
</evidence>
<keyword evidence="2" id="KW-0812">Transmembrane</keyword>
<evidence type="ECO:0000313" key="3">
    <source>
        <dbReference type="EMBL" id="PWY68673.1"/>
    </source>
</evidence>
<proteinExistence type="predicted"/>
<dbReference type="AlphaFoldDB" id="A0A317V334"/>
<organism evidence="3 4">
    <name type="scientific">Aspergillus heteromorphus CBS 117.55</name>
    <dbReference type="NCBI Taxonomy" id="1448321"/>
    <lineage>
        <taxon>Eukaryota</taxon>
        <taxon>Fungi</taxon>
        <taxon>Dikarya</taxon>
        <taxon>Ascomycota</taxon>
        <taxon>Pezizomycotina</taxon>
        <taxon>Eurotiomycetes</taxon>
        <taxon>Eurotiomycetidae</taxon>
        <taxon>Eurotiales</taxon>
        <taxon>Aspergillaceae</taxon>
        <taxon>Aspergillus</taxon>
        <taxon>Aspergillus subgen. Circumdati</taxon>
    </lineage>
</organism>
<dbReference type="EMBL" id="MSFL01000035">
    <property type="protein sequence ID" value="PWY68673.1"/>
    <property type="molecule type" value="Genomic_DNA"/>
</dbReference>
<feature type="compositionally biased region" description="Low complexity" evidence="1">
    <location>
        <begin position="37"/>
        <end position="53"/>
    </location>
</feature>
<evidence type="ECO:0000256" key="1">
    <source>
        <dbReference type="SAM" id="MobiDB-lite"/>
    </source>
</evidence>
<dbReference type="VEuPathDB" id="FungiDB:BO70DRAFT_152299"/>
<sequence>MKGIKPAENRASEIGAPNLRLRPLALPCRSRSRRRNPPFFSSSPSPPTATATATVKNRPVVPWLDRLVQQIKNLRDGTGLGSINPTRNYGNNKLARFGFFLPVLFFFFRLVIACLLRRGWTLVWLFPGRGWVTTYLSP</sequence>
<accession>A0A317V334</accession>
<dbReference type="Proteomes" id="UP000247233">
    <property type="component" value="Unassembled WGS sequence"/>
</dbReference>